<dbReference type="AlphaFoldDB" id="A0A561E198"/>
<dbReference type="EMBL" id="VIVQ01000003">
    <property type="protein sequence ID" value="TWE09405.1"/>
    <property type="molecule type" value="Genomic_DNA"/>
</dbReference>
<keyword evidence="1" id="KW-0472">Membrane</keyword>
<dbReference type="OrthoDB" id="3378428at2"/>
<gene>
    <name evidence="2" type="ORF">BKA23_3108</name>
</gene>
<feature type="transmembrane region" description="Helical" evidence="1">
    <location>
        <begin position="140"/>
        <end position="170"/>
    </location>
</feature>
<reference evidence="2 3" key="1">
    <citation type="submission" date="2019-06" db="EMBL/GenBank/DDBJ databases">
        <title>Sequencing the genomes of 1000 actinobacteria strains.</title>
        <authorList>
            <person name="Klenk H.-P."/>
        </authorList>
    </citation>
    <scope>NUCLEOTIDE SEQUENCE [LARGE SCALE GENOMIC DNA]</scope>
    <source>
        <strain evidence="2 3">DSM 19560</strain>
    </source>
</reference>
<keyword evidence="1" id="KW-0812">Transmembrane</keyword>
<organism evidence="2 3">
    <name type="scientific">Rudaeicoccus suwonensis</name>
    <dbReference type="NCBI Taxonomy" id="657409"/>
    <lineage>
        <taxon>Bacteria</taxon>
        <taxon>Bacillati</taxon>
        <taxon>Actinomycetota</taxon>
        <taxon>Actinomycetes</taxon>
        <taxon>Micrococcales</taxon>
        <taxon>Dermacoccaceae</taxon>
        <taxon>Rudaeicoccus</taxon>
    </lineage>
</organism>
<keyword evidence="3" id="KW-1185">Reference proteome</keyword>
<protein>
    <submittedName>
        <fullName evidence="2">Uncharacterized protein</fullName>
    </submittedName>
</protein>
<name>A0A561E198_9MICO</name>
<keyword evidence="1" id="KW-1133">Transmembrane helix</keyword>
<evidence type="ECO:0000313" key="2">
    <source>
        <dbReference type="EMBL" id="TWE09405.1"/>
    </source>
</evidence>
<feature type="transmembrane region" description="Helical" evidence="1">
    <location>
        <begin position="12"/>
        <end position="34"/>
    </location>
</feature>
<dbReference type="Proteomes" id="UP000318297">
    <property type="component" value="Unassembled WGS sequence"/>
</dbReference>
<sequence length="200" mass="20934">MRAFVDRFVSWISVVIAIVLLVAGGLLMWAHSFIGDQVHTQLSQQQITMPGGTALTTPLMKKELGKYSGQTMTTGPQAKAYADYFIAAHLKEIGGGKTYAQISTEQMAAVAANPNSATAQKLTEIKTELFQGNTLRGLLLYGYAFATMGTIAGLAAFASFAGAIVLLILAGLGLWHAGRKNATSTAASTGGAAVPEPQIV</sequence>
<comment type="caution">
    <text evidence="2">The sequence shown here is derived from an EMBL/GenBank/DDBJ whole genome shotgun (WGS) entry which is preliminary data.</text>
</comment>
<dbReference type="RefSeq" id="WP_145230037.1">
    <property type="nucleotide sequence ID" value="NZ_VIVQ01000003.1"/>
</dbReference>
<evidence type="ECO:0000313" key="3">
    <source>
        <dbReference type="Proteomes" id="UP000318297"/>
    </source>
</evidence>
<proteinExistence type="predicted"/>
<evidence type="ECO:0000256" key="1">
    <source>
        <dbReference type="SAM" id="Phobius"/>
    </source>
</evidence>
<accession>A0A561E198</accession>